<dbReference type="EMBL" id="FNRM01000003">
    <property type="protein sequence ID" value="SEA44525.1"/>
    <property type="molecule type" value="Genomic_DNA"/>
</dbReference>
<dbReference type="Gene3D" id="3.40.50.620">
    <property type="entry name" value="HUPs"/>
    <property type="match status" value="1"/>
</dbReference>
<keyword evidence="2 4" id="KW-0548">Nucleotidyltransferase</keyword>
<sequence>MKTVLTYGTFDLFHIGHVNLLRRAKALGDRLIVGVSTDEFNARKGKSTLVPFTHRSEIVRSCRFVDLVIPECDWKQKADDIQTYQANVFVMGDDWQGKFDDLGALCEVVYLERTKEVSSSSLKQAISVFMQLKNELSV</sequence>
<reference evidence="4 5" key="1">
    <citation type="submission" date="2016-10" db="EMBL/GenBank/DDBJ databases">
        <authorList>
            <person name="de Groot N.N."/>
        </authorList>
    </citation>
    <scope>NUCLEOTIDE SEQUENCE [LARGE SCALE GENOMIC DNA]</scope>
    <source>
        <strain evidence="4 5">CGMCC 1.3430</strain>
    </source>
</reference>
<dbReference type="GO" id="GO:0016779">
    <property type="term" value="F:nucleotidyltransferase activity"/>
    <property type="evidence" value="ECO:0007669"/>
    <property type="project" value="UniProtKB-KW"/>
</dbReference>
<dbReference type="SUPFAM" id="SSF52374">
    <property type="entry name" value="Nucleotidylyl transferase"/>
    <property type="match status" value="1"/>
</dbReference>
<accession>A0A1H4B8H3</accession>
<protein>
    <submittedName>
        <fullName evidence="4">Glycerol-3-phosphate cytidylyltransferase</fullName>
    </submittedName>
</protein>
<dbReference type="RefSeq" id="WP_091341488.1">
    <property type="nucleotide sequence ID" value="NZ_FNRM01000003.1"/>
</dbReference>
<dbReference type="STRING" id="152573.SAMN04488051_103232"/>
<proteinExistence type="predicted"/>
<dbReference type="AlphaFoldDB" id="A0A1H4B8H3"/>
<dbReference type="OrthoDB" id="9802794at2"/>
<organism evidence="4 5">
    <name type="scientific">Alkalimonas amylolytica</name>
    <dbReference type="NCBI Taxonomy" id="152573"/>
    <lineage>
        <taxon>Bacteria</taxon>
        <taxon>Pseudomonadati</taxon>
        <taxon>Pseudomonadota</taxon>
        <taxon>Gammaproteobacteria</taxon>
        <taxon>Alkalimonas</taxon>
    </lineage>
</organism>
<evidence type="ECO:0000259" key="3">
    <source>
        <dbReference type="Pfam" id="PF01467"/>
    </source>
</evidence>
<dbReference type="Proteomes" id="UP000198773">
    <property type="component" value="Unassembled WGS sequence"/>
</dbReference>
<evidence type="ECO:0000256" key="1">
    <source>
        <dbReference type="ARBA" id="ARBA00022679"/>
    </source>
</evidence>
<evidence type="ECO:0000256" key="2">
    <source>
        <dbReference type="ARBA" id="ARBA00022695"/>
    </source>
</evidence>
<gene>
    <name evidence="4" type="ORF">SAMN04488051_103232</name>
</gene>
<keyword evidence="5" id="KW-1185">Reference proteome</keyword>
<keyword evidence="1 4" id="KW-0808">Transferase</keyword>
<dbReference type="NCBIfam" id="TIGR00125">
    <property type="entry name" value="cyt_tran_rel"/>
    <property type="match status" value="1"/>
</dbReference>
<evidence type="ECO:0000313" key="5">
    <source>
        <dbReference type="Proteomes" id="UP000198773"/>
    </source>
</evidence>
<dbReference type="Pfam" id="PF01467">
    <property type="entry name" value="CTP_transf_like"/>
    <property type="match status" value="1"/>
</dbReference>
<dbReference type="InterPro" id="IPR050385">
    <property type="entry name" value="Archaeal_FAD_synthase"/>
</dbReference>
<dbReference type="InterPro" id="IPR004821">
    <property type="entry name" value="Cyt_trans-like"/>
</dbReference>
<dbReference type="InterPro" id="IPR014729">
    <property type="entry name" value="Rossmann-like_a/b/a_fold"/>
</dbReference>
<dbReference type="PANTHER" id="PTHR43793:SF1">
    <property type="entry name" value="FAD SYNTHASE"/>
    <property type="match status" value="1"/>
</dbReference>
<evidence type="ECO:0000313" key="4">
    <source>
        <dbReference type="EMBL" id="SEA44525.1"/>
    </source>
</evidence>
<dbReference type="PANTHER" id="PTHR43793">
    <property type="entry name" value="FAD SYNTHASE"/>
    <property type="match status" value="1"/>
</dbReference>
<name>A0A1H4B8H3_ALKAM</name>
<feature type="domain" description="Cytidyltransferase-like" evidence="3">
    <location>
        <begin position="5"/>
        <end position="124"/>
    </location>
</feature>